<dbReference type="Proteomes" id="UP001321542">
    <property type="component" value="Chromosome"/>
</dbReference>
<keyword evidence="3" id="KW-1185">Reference proteome</keyword>
<reference evidence="2 3" key="2">
    <citation type="journal article" date="2023" name="ChemBioChem">
        <title>Acyltransferase Domain Exchange between Two Independent Type I Polyketide Synthases in the Same Producer Strain of Macrolide Antibiotics.</title>
        <authorList>
            <person name="Kudo F."/>
            <person name="Kishikawa K."/>
            <person name="Tsuboi K."/>
            <person name="Kido T."/>
            <person name="Usui T."/>
            <person name="Hashimoto J."/>
            <person name="Shin-Ya K."/>
            <person name="Miyanaga A."/>
            <person name="Eguchi T."/>
        </authorList>
    </citation>
    <scope>NUCLEOTIDE SEQUENCE [LARGE SCALE GENOMIC DNA]</scope>
    <source>
        <strain evidence="2 3">A-8890</strain>
    </source>
</reference>
<protein>
    <submittedName>
        <fullName evidence="2">Uncharacterized protein</fullName>
    </submittedName>
</protein>
<evidence type="ECO:0000313" key="2">
    <source>
        <dbReference type="EMBL" id="BBC38547.1"/>
    </source>
</evidence>
<sequence length="120" mass="13499">MTGRWTECAGPFASPCDWKNSTPVFRIRIGRTPGETHPFRISWWWPRRVRRRPDGLRPPDLAVSEPNARPGGQTPARKRRGESVQSVAAVPSVHAAPDDNTPRALRAGPGHDRYRTVAWL</sequence>
<feature type="compositionally biased region" description="Low complexity" evidence="1">
    <location>
        <begin position="83"/>
        <end position="95"/>
    </location>
</feature>
<evidence type="ECO:0000313" key="3">
    <source>
        <dbReference type="Proteomes" id="UP001321542"/>
    </source>
</evidence>
<dbReference type="EMBL" id="AP018448">
    <property type="protein sequence ID" value="BBC38547.1"/>
    <property type="molecule type" value="Genomic_DNA"/>
</dbReference>
<accession>A0ABN5VYL2</accession>
<organism evidence="2 3">
    <name type="scientific">Streptomyces graminofaciens</name>
    <dbReference type="NCBI Taxonomy" id="68212"/>
    <lineage>
        <taxon>Bacteria</taxon>
        <taxon>Bacillati</taxon>
        <taxon>Actinomycetota</taxon>
        <taxon>Actinomycetes</taxon>
        <taxon>Kitasatosporales</taxon>
        <taxon>Streptomycetaceae</taxon>
        <taxon>Streptomyces</taxon>
    </lineage>
</organism>
<name>A0ABN5VYL2_9ACTN</name>
<gene>
    <name evidence="2" type="ORF">SGFS_098410</name>
</gene>
<feature type="region of interest" description="Disordered" evidence="1">
    <location>
        <begin position="54"/>
        <end position="111"/>
    </location>
</feature>
<reference evidence="2 3" key="1">
    <citation type="journal article" date="2010" name="ChemBioChem">
        <title>Cloning and characterization of the biosynthetic gene cluster of 16-membered macrolide antibiotic FD-891: involvement of a dual functional cytochrome P450 monooxygenase catalyzing epoxidation and hydroxylation.</title>
        <authorList>
            <person name="Kudo F."/>
            <person name="Motegi A."/>
            <person name="Mizoue K."/>
            <person name="Eguchi T."/>
        </authorList>
    </citation>
    <scope>NUCLEOTIDE SEQUENCE [LARGE SCALE GENOMIC DNA]</scope>
    <source>
        <strain evidence="2 3">A-8890</strain>
    </source>
</reference>
<proteinExistence type="predicted"/>
<evidence type="ECO:0000256" key="1">
    <source>
        <dbReference type="SAM" id="MobiDB-lite"/>
    </source>
</evidence>